<gene>
    <name evidence="3" type="ORF">H8689_03345</name>
</gene>
<dbReference type="PANTHER" id="PTHR45871">
    <property type="entry name" value="N-ACETYLGLUCOSAMINYL-PHOSPHATIDYLINOSITOL BIOSYNTHETIC PROTEIN"/>
    <property type="match status" value="1"/>
</dbReference>
<keyword evidence="4" id="KW-1185">Reference proteome</keyword>
<dbReference type="GO" id="GO:0016757">
    <property type="term" value="F:glycosyltransferase activity"/>
    <property type="evidence" value="ECO:0007669"/>
    <property type="project" value="InterPro"/>
</dbReference>
<evidence type="ECO:0000313" key="4">
    <source>
        <dbReference type="Proteomes" id="UP000601522"/>
    </source>
</evidence>
<proteinExistence type="predicted"/>
<evidence type="ECO:0000313" key="3">
    <source>
        <dbReference type="EMBL" id="MBC8590175.1"/>
    </source>
</evidence>
<dbReference type="PANTHER" id="PTHR45871:SF1">
    <property type="entry name" value="PHOSPHATIDYLINOSITOL N-ACETYLGLUCOSAMINYLTRANSFERASE SUBUNIT A"/>
    <property type="match status" value="1"/>
</dbReference>
<dbReference type="Proteomes" id="UP000601522">
    <property type="component" value="Unassembled WGS sequence"/>
</dbReference>
<feature type="domain" description="Glycosyltransferase subfamily 4-like N-terminal" evidence="2">
    <location>
        <begin position="25"/>
        <end position="187"/>
    </location>
</feature>
<reference evidence="3 4" key="1">
    <citation type="submission" date="2020-08" db="EMBL/GenBank/DDBJ databases">
        <title>Genome public.</title>
        <authorList>
            <person name="Liu C."/>
            <person name="Sun Q."/>
        </authorList>
    </citation>
    <scope>NUCLEOTIDE SEQUENCE [LARGE SCALE GENOMIC DNA]</scope>
    <source>
        <strain evidence="3 4">NSJ-26</strain>
    </source>
</reference>
<evidence type="ECO:0000259" key="1">
    <source>
        <dbReference type="Pfam" id="PF00534"/>
    </source>
</evidence>
<accession>A0A926IM88</accession>
<evidence type="ECO:0000259" key="2">
    <source>
        <dbReference type="Pfam" id="PF13439"/>
    </source>
</evidence>
<dbReference type="Gene3D" id="3.40.50.2000">
    <property type="entry name" value="Glycogen Phosphorylase B"/>
    <property type="match status" value="2"/>
</dbReference>
<protein>
    <submittedName>
        <fullName evidence="3">Glycosyltransferase</fullName>
    </submittedName>
</protein>
<dbReference type="AlphaFoldDB" id="A0A926IM88"/>
<dbReference type="InterPro" id="IPR028098">
    <property type="entry name" value="Glyco_trans_4-like_N"/>
</dbReference>
<dbReference type="InterPro" id="IPR001296">
    <property type="entry name" value="Glyco_trans_1"/>
</dbReference>
<feature type="domain" description="Glycosyl transferase family 1" evidence="1">
    <location>
        <begin position="191"/>
        <end position="341"/>
    </location>
</feature>
<dbReference type="RefSeq" id="WP_249322997.1">
    <property type="nucleotide sequence ID" value="NZ_JACRTK010000001.1"/>
</dbReference>
<name>A0A926IM88_9FIRM</name>
<sequence>MYVLEIARGYPTSKYKQNGIFEFDQAKALVAEGCKVVYASIDIRSIRRWRQWGMEKKIIDGVHIYGINIPIGNAPKSIQDKVSLWALRKLYKIILKEQGQPDILHGHFTKMGYYASWLKEESGVPLVVTEHSSLMNKKDISERQRMMGSKAFKEADQLISVSDSLSEVIEYNFGVKSKYIPNIVDTELFSYKGEKNHKRFRIISTGNLVYTKRMDLAIEAFNRAFKDNHNVELIIFGDGPERKKLEELVHKYDLKDNITLCGQRSREEIADALKDGDLFVLPSQTETFGVAYIEALASGTPVIATRCGGPEMFVDEHNGIMVDVDDIDALVEAMVYMYNNIENYDNERISEDIKRKFSPKAIAQELILTYNEVLK</sequence>
<dbReference type="Pfam" id="PF00534">
    <property type="entry name" value="Glycos_transf_1"/>
    <property type="match status" value="1"/>
</dbReference>
<dbReference type="EMBL" id="JACRTK010000001">
    <property type="protein sequence ID" value="MBC8590175.1"/>
    <property type="molecule type" value="Genomic_DNA"/>
</dbReference>
<dbReference type="SUPFAM" id="SSF53756">
    <property type="entry name" value="UDP-Glycosyltransferase/glycogen phosphorylase"/>
    <property type="match status" value="1"/>
</dbReference>
<organism evidence="3 4">
    <name type="scientific">Wansuia hejianensis</name>
    <dbReference type="NCBI Taxonomy" id="2763667"/>
    <lineage>
        <taxon>Bacteria</taxon>
        <taxon>Bacillati</taxon>
        <taxon>Bacillota</taxon>
        <taxon>Clostridia</taxon>
        <taxon>Lachnospirales</taxon>
        <taxon>Lachnospiraceae</taxon>
        <taxon>Wansuia</taxon>
    </lineage>
</organism>
<comment type="caution">
    <text evidence="3">The sequence shown here is derived from an EMBL/GenBank/DDBJ whole genome shotgun (WGS) entry which is preliminary data.</text>
</comment>
<dbReference type="Pfam" id="PF13439">
    <property type="entry name" value="Glyco_transf_4"/>
    <property type="match status" value="1"/>
</dbReference>